<gene>
    <name evidence="1" type="ORF">EVA_06053</name>
</gene>
<comment type="caution">
    <text evidence="1">The sequence shown here is derived from an EMBL/GenBank/DDBJ whole genome shotgun (WGS) entry which is preliminary data.</text>
</comment>
<reference evidence="1" key="1">
    <citation type="journal article" date="2012" name="PLoS ONE">
        <title>Gene sets for utilization of primary and secondary nutrition supplies in the distal gut of endangered iberian lynx.</title>
        <authorList>
            <person name="Alcaide M."/>
            <person name="Messina E."/>
            <person name="Richter M."/>
            <person name="Bargiela R."/>
            <person name="Peplies J."/>
            <person name="Huws S.A."/>
            <person name="Newbold C.J."/>
            <person name="Golyshin P.N."/>
            <person name="Simon M.A."/>
            <person name="Lopez G."/>
            <person name="Yakimov M.M."/>
            <person name="Ferrer M."/>
        </authorList>
    </citation>
    <scope>NUCLEOTIDE SEQUENCE</scope>
</reference>
<protein>
    <submittedName>
        <fullName evidence="1">Uncharacterized protein</fullName>
    </submittedName>
</protein>
<proteinExistence type="predicted"/>
<evidence type="ECO:0000313" key="1">
    <source>
        <dbReference type="EMBL" id="EJX05836.1"/>
    </source>
</evidence>
<organism evidence="1">
    <name type="scientific">gut metagenome</name>
    <dbReference type="NCBI Taxonomy" id="749906"/>
    <lineage>
        <taxon>unclassified sequences</taxon>
        <taxon>metagenomes</taxon>
        <taxon>organismal metagenomes</taxon>
    </lineage>
</organism>
<accession>J9CZW9</accession>
<name>J9CZW9_9ZZZZ</name>
<sequence>MRIARLNLKEAEDRWFNLSSALHLSLQTHIGIEDIQRTMR</sequence>
<dbReference type="AlphaFoldDB" id="J9CZW9"/>
<feature type="non-terminal residue" evidence="1">
    <location>
        <position position="40"/>
    </location>
</feature>
<dbReference type="EMBL" id="AMCI01001343">
    <property type="protein sequence ID" value="EJX05836.1"/>
    <property type="molecule type" value="Genomic_DNA"/>
</dbReference>